<feature type="region of interest" description="Disordered" evidence="1">
    <location>
        <begin position="53"/>
        <end position="106"/>
    </location>
</feature>
<evidence type="ECO:0000313" key="3">
    <source>
        <dbReference type="Proteomes" id="UP000625711"/>
    </source>
</evidence>
<feature type="compositionally biased region" description="Acidic residues" evidence="1">
    <location>
        <begin position="11"/>
        <end position="22"/>
    </location>
</feature>
<gene>
    <name evidence="2" type="ORF">GWI33_000572</name>
</gene>
<feature type="region of interest" description="Disordered" evidence="1">
    <location>
        <begin position="1"/>
        <end position="38"/>
    </location>
</feature>
<dbReference type="EMBL" id="JAACXV010000108">
    <property type="protein sequence ID" value="KAF7283432.1"/>
    <property type="molecule type" value="Genomic_DNA"/>
</dbReference>
<proteinExistence type="predicted"/>
<evidence type="ECO:0000256" key="1">
    <source>
        <dbReference type="SAM" id="MobiDB-lite"/>
    </source>
</evidence>
<reference evidence="2" key="1">
    <citation type="submission" date="2020-08" db="EMBL/GenBank/DDBJ databases">
        <title>Genome sequencing and assembly of the red palm weevil Rhynchophorus ferrugineus.</title>
        <authorList>
            <person name="Dias G.B."/>
            <person name="Bergman C.M."/>
            <person name="Manee M."/>
        </authorList>
    </citation>
    <scope>NUCLEOTIDE SEQUENCE</scope>
    <source>
        <strain evidence="2">AA-2017</strain>
        <tissue evidence="2">Whole larva</tissue>
    </source>
</reference>
<dbReference type="AlphaFoldDB" id="A0A834IR33"/>
<evidence type="ECO:0000313" key="2">
    <source>
        <dbReference type="EMBL" id="KAF7283432.1"/>
    </source>
</evidence>
<comment type="caution">
    <text evidence="2">The sequence shown here is derived from an EMBL/GenBank/DDBJ whole genome shotgun (WGS) entry which is preliminary data.</text>
</comment>
<organism evidence="2 3">
    <name type="scientific">Rhynchophorus ferrugineus</name>
    <name type="common">Red palm weevil</name>
    <name type="synonym">Curculio ferrugineus</name>
    <dbReference type="NCBI Taxonomy" id="354439"/>
    <lineage>
        <taxon>Eukaryota</taxon>
        <taxon>Metazoa</taxon>
        <taxon>Ecdysozoa</taxon>
        <taxon>Arthropoda</taxon>
        <taxon>Hexapoda</taxon>
        <taxon>Insecta</taxon>
        <taxon>Pterygota</taxon>
        <taxon>Neoptera</taxon>
        <taxon>Endopterygota</taxon>
        <taxon>Coleoptera</taxon>
        <taxon>Polyphaga</taxon>
        <taxon>Cucujiformia</taxon>
        <taxon>Curculionidae</taxon>
        <taxon>Dryophthorinae</taxon>
        <taxon>Rhynchophorus</taxon>
    </lineage>
</organism>
<keyword evidence="3" id="KW-1185">Reference proteome</keyword>
<name>A0A834IR33_RHYFE</name>
<feature type="compositionally biased region" description="Basic and acidic residues" evidence="1">
    <location>
        <begin position="80"/>
        <end position="91"/>
    </location>
</feature>
<sequence length="106" mass="11938">MGLRARPRYEVDDDDPAAEEDGDTRRPPTQTKTDSVRIASSVVTRPWRWKRSHEVTVTQDTSQDLETFESRPQQVCDSAECERGEKNRVAELEPPGTGDDANRPGP</sequence>
<feature type="compositionally biased region" description="Polar residues" evidence="1">
    <location>
        <begin position="55"/>
        <end position="76"/>
    </location>
</feature>
<accession>A0A834IR33</accession>
<protein>
    <submittedName>
        <fullName evidence="2">Uncharacterized protein</fullName>
    </submittedName>
</protein>
<dbReference type="Proteomes" id="UP000625711">
    <property type="component" value="Unassembled WGS sequence"/>
</dbReference>